<evidence type="ECO:0000313" key="1">
    <source>
        <dbReference type="EMBL" id="EHJ36466.1"/>
    </source>
</evidence>
<sequence length="59" mass="6634">MLKHQDKSSCTERNPIGWRTQTVQTADAIRLGGGRYTTKKGCTDNNICLVHPLLLCYII</sequence>
<accession>G6B1F7</accession>
<dbReference type="Proteomes" id="UP000004407">
    <property type="component" value="Unassembled WGS sequence"/>
</dbReference>
<comment type="caution">
    <text evidence="1">The sequence shown here is derived from an EMBL/GenBank/DDBJ whole genome shotgun (WGS) entry which is preliminary data.</text>
</comment>
<reference evidence="1 2" key="1">
    <citation type="submission" date="2011-08" db="EMBL/GenBank/DDBJ databases">
        <authorList>
            <person name="Weinstock G."/>
            <person name="Sodergren E."/>
            <person name="Clifton S."/>
            <person name="Fulton L."/>
            <person name="Fulton B."/>
            <person name="Courtney L."/>
            <person name="Fronick C."/>
            <person name="Harrison M."/>
            <person name="Strong C."/>
            <person name="Farmer C."/>
            <person name="Delahaunty K."/>
            <person name="Markovic C."/>
            <person name="Hall O."/>
            <person name="Minx P."/>
            <person name="Tomlinson C."/>
            <person name="Mitreva M."/>
            <person name="Hou S."/>
            <person name="Chen J."/>
            <person name="Wollam A."/>
            <person name="Pepin K.H."/>
            <person name="Johnson M."/>
            <person name="Bhonagiri V."/>
            <person name="Zhang X."/>
            <person name="Suruliraj S."/>
            <person name="Warren W."/>
            <person name="Chinwalla A."/>
            <person name="Mardis E.R."/>
            <person name="Wilson R.K."/>
        </authorList>
    </citation>
    <scope>NUCLEOTIDE SEQUENCE [LARGE SCALE GENOMIC DNA]</scope>
    <source>
        <strain evidence="1 2">DSM 18206</strain>
    </source>
</reference>
<dbReference type="EMBL" id="AFZZ01000243">
    <property type="protein sequence ID" value="EHJ36466.1"/>
    <property type="molecule type" value="Genomic_DNA"/>
</dbReference>
<organism evidence="1 2">
    <name type="scientific">Leyella stercorea DSM 18206</name>
    <dbReference type="NCBI Taxonomy" id="1002367"/>
    <lineage>
        <taxon>Bacteria</taxon>
        <taxon>Pseudomonadati</taxon>
        <taxon>Bacteroidota</taxon>
        <taxon>Bacteroidia</taxon>
        <taxon>Bacteroidales</taxon>
        <taxon>Prevotellaceae</taxon>
        <taxon>Leyella</taxon>
    </lineage>
</organism>
<protein>
    <submittedName>
        <fullName evidence="1">Uncharacterized protein</fullName>
    </submittedName>
</protein>
<gene>
    <name evidence="1" type="ORF">HMPREF0673_02728</name>
</gene>
<proteinExistence type="predicted"/>
<dbReference type="AlphaFoldDB" id="G6B1F7"/>
<evidence type="ECO:0000313" key="2">
    <source>
        <dbReference type="Proteomes" id="UP000004407"/>
    </source>
</evidence>
<name>G6B1F7_9BACT</name>
<dbReference type="HOGENOM" id="CLU_2956857_0_0_10"/>